<dbReference type="SUPFAM" id="SSF158472">
    <property type="entry name" value="HAMP domain-like"/>
    <property type="match status" value="1"/>
</dbReference>
<comment type="catalytic activity">
    <reaction evidence="1">
        <text>ATP + protein L-histidine = ADP + protein N-phospho-L-histidine.</text>
        <dbReference type="EC" id="2.7.13.3"/>
    </reaction>
</comment>
<dbReference type="AlphaFoldDB" id="A0A1H8D0S2"/>
<dbReference type="Gene3D" id="3.30.565.10">
    <property type="entry name" value="Histidine kinase-like ATPase, C-terminal domain"/>
    <property type="match status" value="1"/>
</dbReference>
<evidence type="ECO:0000313" key="14">
    <source>
        <dbReference type="EMBL" id="SEN00218.1"/>
    </source>
</evidence>
<evidence type="ECO:0000259" key="12">
    <source>
        <dbReference type="PROSITE" id="PS50109"/>
    </source>
</evidence>
<evidence type="ECO:0000256" key="10">
    <source>
        <dbReference type="ARBA" id="ARBA00023136"/>
    </source>
</evidence>
<dbReference type="PRINTS" id="PR00344">
    <property type="entry name" value="BCTRLSENSOR"/>
</dbReference>
<dbReference type="GO" id="GO:0000155">
    <property type="term" value="F:phosphorelay sensor kinase activity"/>
    <property type="evidence" value="ECO:0007669"/>
    <property type="project" value="InterPro"/>
</dbReference>
<evidence type="ECO:0000256" key="6">
    <source>
        <dbReference type="ARBA" id="ARBA00022692"/>
    </source>
</evidence>
<feature type="domain" description="Histidine kinase" evidence="12">
    <location>
        <begin position="251"/>
        <end position="458"/>
    </location>
</feature>
<dbReference type="SUPFAM" id="SSF55874">
    <property type="entry name" value="ATPase domain of HSP90 chaperone/DNA topoisomerase II/histidine kinase"/>
    <property type="match status" value="1"/>
</dbReference>
<dbReference type="EMBL" id="FOBF01000020">
    <property type="protein sequence ID" value="SEN00218.1"/>
    <property type="molecule type" value="Genomic_DNA"/>
</dbReference>
<dbReference type="PANTHER" id="PTHR45436">
    <property type="entry name" value="SENSOR HISTIDINE KINASE YKOH"/>
    <property type="match status" value="1"/>
</dbReference>
<dbReference type="Pfam" id="PF00672">
    <property type="entry name" value="HAMP"/>
    <property type="match status" value="1"/>
</dbReference>
<dbReference type="Pfam" id="PF02518">
    <property type="entry name" value="HATPase_c"/>
    <property type="match status" value="1"/>
</dbReference>
<evidence type="ECO:0000256" key="7">
    <source>
        <dbReference type="ARBA" id="ARBA00022777"/>
    </source>
</evidence>
<organism evidence="14 15">
    <name type="scientific">Nonomuraea pusilla</name>
    <dbReference type="NCBI Taxonomy" id="46177"/>
    <lineage>
        <taxon>Bacteria</taxon>
        <taxon>Bacillati</taxon>
        <taxon>Actinomycetota</taxon>
        <taxon>Actinomycetes</taxon>
        <taxon>Streptosporangiales</taxon>
        <taxon>Streptosporangiaceae</taxon>
        <taxon>Nonomuraea</taxon>
    </lineage>
</organism>
<dbReference type="GO" id="GO:0005886">
    <property type="term" value="C:plasma membrane"/>
    <property type="evidence" value="ECO:0007669"/>
    <property type="project" value="UniProtKB-SubCell"/>
</dbReference>
<evidence type="ECO:0000256" key="2">
    <source>
        <dbReference type="ARBA" id="ARBA00004236"/>
    </source>
</evidence>
<dbReference type="RefSeq" id="WP_256257408.1">
    <property type="nucleotide sequence ID" value="NZ_FOBF01000020.1"/>
</dbReference>
<dbReference type="SMART" id="SM00304">
    <property type="entry name" value="HAMP"/>
    <property type="match status" value="1"/>
</dbReference>
<evidence type="ECO:0000313" key="15">
    <source>
        <dbReference type="Proteomes" id="UP000198953"/>
    </source>
</evidence>
<dbReference type="EC" id="2.7.13.3" evidence="3"/>
<dbReference type="CDD" id="cd06225">
    <property type="entry name" value="HAMP"/>
    <property type="match status" value="1"/>
</dbReference>
<name>A0A1H8D0S2_9ACTN</name>
<evidence type="ECO:0000256" key="11">
    <source>
        <dbReference type="SAM" id="MobiDB-lite"/>
    </source>
</evidence>
<keyword evidence="9" id="KW-0902">Two-component regulatory system</keyword>
<accession>A0A1H8D0S2</accession>
<evidence type="ECO:0000256" key="3">
    <source>
        <dbReference type="ARBA" id="ARBA00012438"/>
    </source>
</evidence>
<keyword evidence="10" id="KW-0472">Membrane</keyword>
<protein>
    <recommendedName>
        <fullName evidence="3">histidine kinase</fullName>
        <ecNumber evidence="3">2.7.13.3</ecNumber>
    </recommendedName>
</protein>
<gene>
    <name evidence="14" type="ORF">SAMN05660976_06596</name>
</gene>
<keyword evidence="4" id="KW-0597">Phosphoprotein</keyword>
<proteinExistence type="predicted"/>
<evidence type="ECO:0000256" key="1">
    <source>
        <dbReference type="ARBA" id="ARBA00000085"/>
    </source>
</evidence>
<reference evidence="14 15" key="1">
    <citation type="submission" date="2016-10" db="EMBL/GenBank/DDBJ databases">
        <authorList>
            <person name="de Groot N.N."/>
        </authorList>
    </citation>
    <scope>NUCLEOTIDE SEQUENCE [LARGE SCALE GENOMIC DNA]</scope>
    <source>
        <strain evidence="14 15">DSM 43357</strain>
    </source>
</reference>
<dbReference type="InterPro" id="IPR003661">
    <property type="entry name" value="HisK_dim/P_dom"/>
</dbReference>
<dbReference type="PANTHER" id="PTHR45436:SF5">
    <property type="entry name" value="SENSOR HISTIDINE KINASE TRCS"/>
    <property type="match status" value="1"/>
</dbReference>
<dbReference type="InterPro" id="IPR003594">
    <property type="entry name" value="HATPase_dom"/>
</dbReference>
<dbReference type="PROSITE" id="PS50885">
    <property type="entry name" value="HAMP"/>
    <property type="match status" value="1"/>
</dbReference>
<evidence type="ECO:0000256" key="9">
    <source>
        <dbReference type="ARBA" id="ARBA00023012"/>
    </source>
</evidence>
<dbReference type="InterPro" id="IPR003660">
    <property type="entry name" value="HAMP_dom"/>
</dbReference>
<dbReference type="Gene3D" id="6.10.340.10">
    <property type="match status" value="1"/>
</dbReference>
<dbReference type="InterPro" id="IPR036890">
    <property type="entry name" value="HATPase_C_sf"/>
</dbReference>
<dbReference type="FunFam" id="1.10.287.130:FF:000010">
    <property type="entry name" value="Two-component sensor histidine kinase"/>
    <property type="match status" value="1"/>
</dbReference>
<dbReference type="InterPro" id="IPR005467">
    <property type="entry name" value="His_kinase_dom"/>
</dbReference>
<dbReference type="SMART" id="SM00388">
    <property type="entry name" value="HisKA"/>
    <property type="match status" value="1"/>
</dbReference>
<evidence type="ECO:0000256" key="5">
    <source>
        <dbReference type="ARBA" id="ARBA00022679"/>
    </source>
</evidence>
<keyword evidence="7 14" id="KW-0418">Kinase</keyword>
<sequence length="486" mass="51301">MNWLRGLRARLVITFVLVGGLSAVGAAGLTYHKARDNLLTGVQDRLLNDFRHRVLLLSRDVALPAGDEELALLAEDLEVGDREVYVVRDGAVPSDARITAELRADVLRRPELAWQRVTRDGVPYLVAGSRVMLRAGGAPSGITVYLVESLAQAASDEAAVLRAAQAAALPVVLLAVLAGLLAARGVLRPVADLDRAARRLGEGRLDTRLPVRGGDELARLAGRFNETAAALERSVGELREMEARSRRFVADVSHELRTPLAAATAVTDILEAGADRLDADAGTAAQLITAEIAQLGKLVDDLMEISRFDAGAAVLNLDEVDVGAAVAACLRSRGWSSTVTADLPPDIRVPLDPRRLDVIVANLVGNALRHGAPPVTVRVRATGRAVAVEVADHGPGLPADVLPHVFERFYKADTARARSEGSGLGLAIARENALLHGGDLTVAPGPGAVFTLTLPRNRPAVERPSAQGNLPTQEPPAGTAPPVDRP</sequence>
<feature type="region of interest" description="Disordered" evidence="11">
    <location>
        <begin position="459"/>
        <end position="486"/>
    </location>
</feature>
<keyword evidence="5" id="KW-0808">Transferase</keyword>
<feature type="domain" description="HAMP" evidence="13">
    <location>
        <begin position="184"/>
        <end position="236"/>
    </location>
</feature>
<keyword evidence="6" id="KW-0812">Transmembrane</keyword>
<dbReference type="SUPFAM" id="SSF47384">
    <property type="entry name" value="Homodimeric domain of signal transducing histidine kinase"/>
    <property type="match status" value="1"/>
</dbReference>
<dbReference type="Pfam" id="PF00512">
    <property type="entry name" value="HisKA"/>
    <property type="match status" value="1"/>
</dbReference>
<dbReference type="STRING" id="46177.SAMN05660976_06596"/>
<comment type="subcellular location">
    <subcellularLocation>
        <location evidence="2">Cell membrane</location>
    </subcellularLocation>
</comment>
<evidence type="ECO:0000256" key="4">
    <source>
        <dbReference type="ARBA" id="ARBA00022553"/>
    </source>
</evidence>
<dbReference type="PROSITE" id="PS50109">
    <property type="entry name" value="HIS_KIN"/>
    <property type="match status" value="1"/>
</dbReference>
<dbReference type="CDD" id="cd00082">
    <property type="entry name" value="HisKA"/>
    <property type="match status" value="1"/>
</dbReference>
<evidence type="ECO:0000256" key="8">
    <source>
        <dbReference type="ARBA" id="ARBA00022989"/>
    </source>
</evidence>
<keyword evidence="8" id="KW-1133">Transmembrane helix</keyword>
<dbReference type="InterPro" id="IPR004358">
    <property type="entry name" value="Sig_transdc_His_kin-like_C"/>
</dbReference>
<dbReference type="Proteomes" id="UP000198953">
    <property type="component" value="Unassembled WGS sequence"/>
</dbReference>
<dbReference type="InterPro" id="IPR050428">
    <property type="entry name" value="TCS_sensor_his_kinase"/>
</dbReference>
<dbReference type="CDD" id="cd00075">
    <property type="entry name" value="HATPase"/>
    <property type="match status" value="1"/>
</dbReference>
<dbReference type="SMART" id="SM00387">
    <property type="entry name" value="HATPase_c"/>
    <property type="match status" value="1"/>
</dbReference>
<dbReference type="InterPro" id="IPR036097">
    <property type="entry name" value="HisK_dim/P_sf"/>
</dbReference>
<evidence type="ECO:0000259" key="13">
    <source>
        <dbReference type="PROSITE" id="PS50885"/>
    </source>
</evidence>
<keyword evidence="15" id="KW-1185">Reference proteome</keyword>
<dbReference type="Gene3D" id="1.10.287.130">
    <property type="match status" value="1"/>
</dbReference>